<comment type="caution">
    <text evidence="1">The sequence shown here is derived from an EMBL/GenBank/DDBJ whole genome shotgun (WGS) entry which is preliminary data.</text>
</comment>
<dbReference type="OrthoDB" id="2199395at2"/>
<evidence type="ECO:0000313" key="2">
    <source>
        <dbReference type="Proteomes" id="UP000310506"/>
    </source>
</evidence>
<dbReference type="AlphaFoldDB" id="A0A4S3B2R6"/>
<organism evidence="1 2">
    <name type="scientific">Vagococcus silagei</name>
    <dbReference type="NCBI Taxonomy" id="2508885"/>
    <lineage>
        <taxon>Bacteria</taxon>
        <taxon>Bacillati</taxon>
        <taxon>Bacillota</taxon>
        <taxon>Bacilli</taxon>
        <taxon>Lactobacillales</taxon>
        <taxon>Enterococcaceae</taxon>
        <taxon>Vagococcus</taxon>
    </lineage>
</organism>
<gene>
    <name evidence="1" type="ORF">ESZ54_08890</name>
</gene>
<proteinExistence type="predicted"/>
<keyword evidence="2" id="KW-1185">Reference proteome</keyword>
<name>A0A4S3B2R6_9ENTE</name>
<dbReference type="EMBL" id="SDGV01000018">
    <property type="protein sequence ID" value="THB60698.1"/>
    <property type="molecule type" value="Genomic_DNA"/>
</dbReference>
<evidence type="ECO:0000313" key="1">
    <source>
        <dbReference type="EMBL" id="THB60698.1"/>
    </source>
</evidence>
<reference evidence="1 2" key="1">
    <citation type="submission" date="2019-01" db="EMBL/GenBank/DDBJ databases">
        <title>Vagococcus silagei sp. nov. isolated from brewer's grain.</title>
        <authorList>
            <person name="Guu J.-R."/>
        </authorList>
    </citation>
    <scope>NUCLEOTIDE SEQUENCE [LARGE SCALE GENOMIC DNA]</scope>
    <source>
        <strain evidence="1 2">2B-2</strain>
    </source>
</reference>
<accession>A0A4S3B2R6</accession>
<sequence>MFKNVSKKKRFMVLMSTIAVFAILLLTFAWDVYKSSKENKFGNAIAAGSIVVEEYFPDGKIPEGGKVEKQVWGVNTSQTAVLMRMTFEERLRTLIAEGNTNSAKVVKVADAAAKPDKAIPFPIDAVYYATEAKLGDAAQVTDSVGKWANITSQVKVGGANIPTDVVVLGKSTKEKITAVGNTVTYKVSTEYAAFKKVKLEDTNMGDVSKQAVVKYPGATDSIAQRVDLEGFKPKFDVSTGDITGFEATNINYVYYEGLSAPVLANWGNAPKDINLGGTESPILPADAKTSAKDKNLTYDYKHLSDTIEKGKWIYNPEDGYFYYLGVVGSGAKTSNVLDKVGLKNGSGTIYDYFDYSLFVDLEGILPEEEAVTAEFFKGTKPTAGKSKDIYDALVTYITDFKTNQTTQTPLP</sequence>
<dbReference type="Proteomes" id="UP000310506">
    <property type="component" value="Unassembled WGS sequence"/>
</dbReference>
<protein>
    <submittedName>
        <fullName evidence="1">Uncharacterized protein</fullName>
    </submittedName>
</protein>
<dbReference type="RefSeq" id="WP_136137323.1">
    <property type="nucleotide sequence ID" value="NZ_SDGV01000018.1"/>
</dbReference>